<accession>A0A5R9QSZ1</accession>
<reference evidence="15 16" key="1">
    <citation type="submission" date="2019-04" db="EMBL/GenBank/DDBJ databases">
        <authorList>
            <person name="Li M."/>
        </authorList>
    </citation>
    <scope>NUCLEOTIDE SEQUENCE [LARGE SCALE GENOMIC DNA]</scope>
    <source>
        <strain evidence="15 16">LAM1902</strain>
    </source>
</reference>
<evidence type="ECO:0000256" key="1">
    <source>
        <dbReference type="ARBA" id="ARBA00004571"/>
    </source>
</evidence>
<proteinExistence type="inferred from homology"/>
<dbReference type="InterPro" id="IPR039426">
    <property type="entry name" value="TonB-dep_rcpt-like"/>
</dbReference>
<dbReference type="Pfam" id="PF07715">
    <property type="entry name" value="Plug"/>
    <property type="match status" value="1"/>
</dbReference>
<evidence type="ECO:0000256" key="3">
    <source>
        <dbReference type="ARBA" id="ARBA00022452"/>
    </source>
</evidence>
<evidence type="ECO:0000256" key="2">
    <source>
        <dbReference type="ARBA" id="ARBA00022448"/>
    </source>
</evidence>
<dbReference type="GO" id="GO:0009279">
    <property type="term" value="C:cell outer membrane"/>
    <property type="evidence" value="ECO:0007669"/>
    <property type="project" value="UniProtKB-SubCell"/>
</dbReference>
<dbReference type="InterPro" id="IPR010916">
    <property type="entry name" value="TonB_box_CS"/>
</dbReference>
<dbReference type="InterPro" id="IPR012910">
    <property type="entry name" value="Plug_dom"/>
</dbReference>
<evidence type="ECO:0000313" key="15">
    <source>
        <dbReference type="EMBL" id="TLX73105.1"/>
    </source>
</evidence>
<dbReference type="PANTHER" id="PTHR40980:SF4">
    <property type="entry name" value="TONB-DEPENDENT RECEPTOR-LIKE BETA-BARREL DOMAIN-CONTAINING PROTEIN"/>
    <property type="match status" value="1"/>
</dbReference>
<keyword evidence="16" id="KW-1185">Reference proteome</keyword>
<feature type="signal peptide" evidence="12">
    <location>
        <begin position="1"/>
        <end position="31"/>
    </location>
</feature>
<comment type="caution">
    <text evidence="15">The sequence shown here is derived from an EMBL/GenBank/DDBJ whole genome shotgun (WGS) entry which is preliminary data.</text>
</comment>
<dbReference type="Gene3D" id="2.170.130.10">
    <property type="entry name" value="TonB-dependent receptor, plug domain"/>
    <property type="match status" value="1"/>
</dbReference>
<evidence type="ECO:0000313" key="16">
    <source>
        <dbReference type="Proteomes" id="UP000306635"/>
    </source>
</evidence>
<dbReference type="PROSITE" id="PS00430">
    <property type="entry name" value="TONB_DEPENDENT_REC_1"/>
    <property type="match status" value="1"/>
</dbReference>
<feature type="short sequence motif" description="TonB box" evidence="10">
    <location>
        <begin position="40"/>
        <end position="46"/>
    </location>
</feature>
<keyword evidence="6 10" id="KW-0798">TonB box</keyword>
<evidence type="ECO:0000256" key="8">
    <source>
        <dbReference type="ARBA" id="ARBA00023237"/>
    </source>
</evidence>
<dbReference type="InterPro" id="IPR036942">
    <property type="entry name" value="Beta-barrel_TonB_sf"/>
</dbReference>
<evidence type="ECO:0000259" key="14">
    <source>
        <dbReference type="Pfam" id="PF07715"/>
    </source>
</evidence>
<dbReference type="RefSeq" id="WP_138525411.1">
    <property type="nucleotide sequence ID" value="NZ_JAOCBK010000027.1"/>
</dbReference>
<keyword evidence="7 9" id="KW-0472">Membrane</keyword>
<evidence type="ECO:0000256" key="7">
    <source>
        <dbReference type="ARBA" id="ARBA00023136"/>
    </source>
</evidence>
<dbReference type="Pfam" id="PF00593">
    <property type="entry name" value="TonB_dep_Rec_b-barrel"/>
    <property type="match status" value="1"/>
</dbReference>
<evidence type="ECO:0000256" key="6">
    <source>
        <dbReference type="ARBA" id="ARBA00023077"/>
    </source>
</evidence>
<name>A0A5R9QSZ1_9PSED</name>
<sequence length="837" mass="93447">MIDQQLPRTLRPLFKVSALALAIAATPSGWAEEAAEVGESVTVYGQADSLDKALRQQRRSDSVESVVHADSIGQLPDSNAAEALQRVPGTSIERDQGEGRFVRVRGLGPDLNAVTINGTLVPSPEAGRRAVALDVLPSELIQSLSVVKTLTPDMDANSLGGTIEVESLSAFDHDGLFFSGTAQTSYDENTNRFSPKYSGAASQRFSLGDGIDNFGVAAALSWQKRKFGSDNVETGGDWDFDDGARLNSLEQRDYDIQRERSGGALNFDYRPDDDSKLWLRTLYSEFKDNETRQSTKIDFEDALAEGESGEAEVERRLKHREETQTIQSYVFGGEQRRGDWTFSGQAGWSKSDEDSPGHIDPAVYSGGDMDSGWYDSEKPRLNIDPAFYDPSQFSLDKVEWGKSYTSDREKNLRLDLARDYDLAGNPSTFKFGGKLSRRTKDNDEEVWQYEDLADAGLSDDQLNLANALDGTVHYRLQKFGQGISADAVKRLIGGLDSAQYYDEEASTINDFRMHEDIDAGYFMNTVDVGDWRFIAGLRYEGTHFEARGTGIDNGDYQAIERKRDYHNWLPGLHARYQLDDQTQIRAAWTNTVVRPTFEQLAPGYAIDGDEAEFGNPDLAALRSHNLDLAIERYLGRASVVSASLFYKDIKNFVYNTDLAGSGAWADFDEASTFANGDKAKVYGLELAWSQKMVMLPAPWDGLLLGANATFSRSRAEIADADGNQRNIDLPSQSDVTGNLLIGYEKDRLSLRLTANYKSDYLYEVGNVSDKHYDSRVDDQTQIDFSARYSLTDNLQVFFNAENLGDEPYYIYSGHRRYNYQYEEYGPTYTVGLTLTHF</sequence>
<dbReference type="Gene3D" id="2.40.170.20">
    <property type="entry name" value="TonB-dependent receptor, beta-barrel domain"/>
    <property type="match status" value="1"/>
</dbReference>
<dbReference type="NCBIfam" id="TIGR01782">
    <property type="entry name" value="TonB-Xanth-Caul"/>
    <property type="match status" value="1"/>
</dbReference>
<dbReference type="SUPFAM" id="SSF56935">
    <property type="entry name" value="Porins"/>
    <property type="match status" value="1"/>
</dbReference>
<gene>
    <name evidence="15" type="ORF">FAS41_21260</name>
</gene>
<dbReference type="AlphaFoldDB" id="A0A5R9QSZ1"/>
<feature type="domain" description="TonB-dependent receptor plug" evidence="14">
    <location>
        <begin position="58"/>
        <end position="162"/>
    </location>
</feature>
<comment type="subcellular location">
    <subcellularLocation>
        <location evidence="1 9">Cell outer membrane</location>
        <topology evidence="1 9">Multi-pass membrane protein</topology>
    </subcellularLocation>
</comment>
<evidence type="ECO:0000256" key="9">
    <source>
        <dbReference type="PROSITE-ProRule" id="PRU01360"/>
    </source>
</evidence>
<evidence type="ECO:0000256" key="10">
    <source>
        <dbReference type="PROSITE-ProRule" id="PRU10143"/>
    </source>
</evidence>
<evidence type="ECO:0000256" key="12">
    <source>
        <dbReference type="SAM" id="SignalP"/>
    </source>
</evidence>
<keyword evidence="2 9" id="KW-0813">Transport</keyword>
<protein>
    <submittedName>
        <fullName evidence="15">TonB-dependent receptor</fullName>
    </submittedName>
</protein>
<evidence type="ECO:0000256" key="4">
    <source>
        <dbReference type="ARBA" id="ARBA00022692"/>
    </source>
</evidence>
<dbReference type="CDD" id="cd01347">
    <property type="entry name" value="ligand_gated_channel"/>
    <property type="match status" value="1"/>
</dbReference>
<feature type="domain" description="TonB-dependent receptor-like beta-barrel" evidence="13">
    <location>
        <begin position="373"/>
        <end position="803"/>
    </location>
</feature>
<comment type="similarity">
    <text evidence="9 11">Belongs to the TonB-dependent receptor family.</text>
</comment>
<dbReference type="Proteomes" id="UP000306635">
    <property type="component" value="Unassembled WGS sequence"/>
</dbReference>
<dbReference type="PANTHER" id="PTHR40980">
    <property type="entry name" value="PLUG DOMAIN-CONTAINING PROTEIN"/>
    <property type="match status" value="1"/>
</dbReference>
<dbReference type="OrthoDB" id="8727862at2"/>
<evidence type="ECO:0000259" key="13">
    <source>
        <dbReference type="Pfam" id="PF00593"/>
    </source>
</evidence>
<feature type="chain" id="PRO_5024277386" evidence="12">
    <location>
        <begin position="32"/>
        <end position="837"/>
    </location>
</feature>
<organism evidence="15 16">
    <name type="scientific">Pseudomonas nicosulfuronedens</name>
    <dbReference type="NCBI Taxonomy" id="2571105"/>
    <lineage>
        <taxon>Bacteria</taxon>
        <taxon>Pseudomonadati</taxon>
        <taxon>Pseudomonadota</taxon>
        <taxon>Gammaproteobacteria</taxon>
        <taxon>Pseudomonadales</taxon>
        <taxon>Pseudomonadaceae</taxon>
        <taxon>Pseudomonas</taxon>
    </lineage>
</organism>
<keyword evidence="5 12" id="KW-0732">Signal</keyword>
<dbReference type="EMBL" id="SWDV01000030">
    <property type="protein sequence ID" value="TLX73105.1"/>
    <property type="molecule type" value="Genomic_DNA"/>
</dbReference>
<evidence type="ECO:0000256" key="5">
    <source>
        <dbReference type="ARBA" id="ARBA00022729"/>
    </source>
</evidence>
<dbReference type="PROSITE" id="PS52016">
    <property type="entry name" value="TONB_DEPENDENT_REC_3"/>
    <property type="match status" value="1"/>
</dbReference>
<keyword evidence="3 9" id="KW-1134">Transmembrane beta strand</keyword>
<dbReference type="InterPro" id="IPR010104">
    <property type="entry name" value="TonB_rcpt_bac"/>
</dbReference>
<dbReference type="InterPro" id="IPR037066">
    <property type="entry name" value="Plug_dom_sf"/>
</dbReference>
<keyword evidence="8 9" id="KW-0998">Cell outer membrane</keyword>
<keyword evidence="15" id="KW-0675">Receptor</keyword>
<keyword evidence="4 9" id="KW-0812">Transmembrane</keyword>
<dbReference type="InterPro" id="IPR000531">
    <property type="entry name" value="Beta-barrel_TonB"/>
</dbReference>
<evidence type="ECO:0000256" key="11">
    <source>
        <dbReference type="RuleBase" id="RU003357"/>
    </source>
</evidence>